<accession>A0ACC1SJ31</accession>
<dbReference type="EMBL" id="JANRMS010000389">
    <property type="protein sequence ID" value="KAJ3540787.1"/>
    <property type="molecule type" value="Genomic_DNA"/>
</dbReference>
<keyword evidence="2" id="KW-1185">Reference proteome</keyword>
<reference evidence="1" key="1">
    <citation type="submission" date="2022-08" db="EMBL/GenBank/DDBJ databases">
        <title>Genome Sequence of Fusarium decemcellulare.</title>
        <authorList>
            <person name="Buettner E."/>
        </authorList>
    </citation>
    <scope>NUCLEOTIDE SEQUENCE</scope>
    <source>
        <strain evidence="1">Babe19</strain>
    </source>
</reference>
<dbReference type="Proteomes" id="UP001148629">
    <property type="component" value="Unassembled WGS sequence"/>
</dbReference>
<organism evidence="1 2">
    <name type="scientific">Fusarium decemcellulare</name>
    <dbReference type="NCBI Taxonomy" id="57161"/>
    <lineage>
        <taxon>Eukaryota</taxon>
        <taxon>Fungi</taxon>
        <taxon>Dikarya</taxon>
        <taxon>Ascomycota</taxon>
        <taxon>Pezizomycotina</taxon>
        <taxon>Sordariomycetes</taxon>
        <taxon>Hypocreomycetidae</taxon>
        <taxon>Hypocreales</taxon>
        <taxon>Nectriaceae</taxon>
        <taxon>Fusarium</taxon>
        <taxon>Fusarium decemcellulare species complex</taxon>
    </lineage>
</organism>
<gene>
    <name evidence="1" type="ORF">NM208_g4908</name>
</gene>
<evidence type="ECO:0000313" key="2">
    <source>
        <dbReference type="Proteomes" id="UP001148629"/>
    </source>
</evidence>
<sequence>MNLPSTQALAGLVIRIRQESRPGAGNESDSVVETNNLKPPPPDKPIWTWFTWENDLFRPRAGPHERDLDRLDATLSPKSRSLCRKQDGHIQCEADGRRRDHRLESRYTSLAPGTAESYCHSAAKPLLATYPQFILNGLHYETSSYFRPSLSRGKRKVSEDAGTLGVDGTSKRPKGEV</sequence>
<evidence type="ECO:0000313" key="1">
    <source>
        <dbReference type="EMBL" id="KAJ3540787.1"/>
    </source>
</evidence>
<name>A0ACC1SJ31_9HYPO</name>
<protein>
    <submittedName>
        <fullName evidence="1">Uncharacterized protein</fullName>
    </submittedName>
</protein>
<proteinExistence type="predicted"/>
<comment type="caution">
    <text evidence="1">The sequence shown here is derived from an EMBL/GenBank/DDBJ whole genome shotgun (WGS) entry which is preliminary data.</text>
</comment>